<evidence type="ECO:0000256" key="1">
    <source>
        <dbReference type="SAM" id="Phobius"/>
    </source>
</evidence>
<feature type="transmembrane region" description="Helical" evidence="1">
    <location>
        <begin position="6"/>
        <end position="27"/>
    </location>
</feature>
<reference evidence="2" key="1">
    <citation type="submission" date="2019-11" db="UniProtKB">
        <authorList>
            <consortium name="WormBaseParasite"/>
        </authorList>
    </citation>
    <scope>IDENTIFICATION</scope>
</reference>
<accession>A0A5K3EJ74</accession>
<dbReference type="WBParaSite" id="MCU_000922-RA">
    <property type="protein sequence ID" value="MCU_000922-RA"/>
    <property type="gene ID" value="MCU_000922"/>
</dbReference>
<dbReference type="AlphaFoldDB" id="A0A5K3EJ74"/>
<protein>
    <submittedName>
        <fullName evidence="2">AA_permease domain-containing protein</fullName>
    </submittedName>
</protein>
<keyword evidence="1" id="KW-0472">Membrane</keyword>
<organism evidence="2">
    <name type="scientific">Mesocestoides corti</name>
    <name type="common">Flatworm</name>
    <dbReference type="NCBI Taxonomy" id="53468"/>
    <lineage>
        <taxon>Eukaryota</taxon>
        <taxon>Metazoa</taxon>
        <taxon>Spiralia</taxon>
        <taxon>Lophotrochozoa</taxon>
        <taxon>Platyhelminthes</taxon>
        <taxon>Cestoda</taxon>
        <taxon>Eucestoda</taxon>
        <taxon>Cyclophyllidea</taxon>
        <taxon>Mesocestoididae</taxon>
        <taxon>Mesocestoides</taxon>
    </lineage>
</organism>
<keyword evidence="1" id="KW-0812">Transmembrane</keyword>
<keyword evidence="1" id="KW-1133">Transmembrane helix</keyword>
<name>A0A5K3EJ74_MESCO</name>
<proteinExistence type="predicted"/>
<sequence length="65" mass="7449">MPYFVIATATVATSYVVLALALTLALFSRPSFKRLIDALYPPEYFIDDFPNLYKPKLTYNRKGNQ</sequence>
<evidence type="ECO:0000313" key="2">
    <source>
        <dbReference type="WBParaSite" id="MCU_000922-RA"/>
    </source>
</evidence>